<reference evidence="3 4" key="1">
    <citation type="submission" date="2024-09" db="EMBL/GenBank/DDBJ databases">
        <title>Chromosome-scale assembly of Riccia fluitans.</title>
        <authorList>
            <person name="Paukszto L."/>
            <person name="Sawicki J."/>
            <person name="Karawczyk K."/>
            <person name="Piernik-Szablinska J."/>
            <person name="Szczecinska M."/>
            <person name="Mazdziarz M."/>
        </authorList>
    </citation>
    <scope>NUCLEOTIDE SEQUENCE [LARGE SCALE GENOMIC DNA]</scope>
    <source>
        <strain evidence="3">Rf_01</strain>
        <tissue evidence="3">Aerial parts of the thallus</tissue>
    </source>
</reference>
<name>A0ABD1Z8P0_9MARC</name>
<dbReference type="SUPFAM" id="SSF54197">
    <property type="entry name" value="HIT-like"/>
    <property type="match status" value="1"/>
</dbReference>
<dbReference type="AlphaFoldDB" id="A0ABD1Z8P0"/>
<dbReference type="InterPro" id="IPR011146">
    <property type="entry name" value="HIT-like"/>
</dbReference>
<dbReference type="Pfam" id="PF01230">
    <property type="entry name" value="HIT"/>
    <property type="match status" value="1"/>
</dbReference>
<proteinExistence type="predicted"/>
<dbReference type="Proteomes" id="UP001605036">
    <property type="component" value="Unassembled WGS sequence"/>
</dbReference>
<feature type="domain" description="HIT" evidence="2">
    <location>
        <begin position="2"/>
        <end position="105"/>
    </location>
</feature>
<accession>A0ABD1Z8P0</accession>
<dbReference type="PROSITE" id="PS51084">
    <property type="entry name" value="HIT_2"/>
    <property type="match status" value="1"/>
</dbReference>
<evidence type="ECO:0000256" key="1">
    <source>
        <dbReference type="PROSITE-ProRule" id="PRU00464"/>
    </source>
</evidence>
<evidence type="ECO:0000259" key="2">
    <source>
        <dbReference type="PROSITE" id="PS51084"/>
    </source>
</evidence>
<dbReference type="PANTHER" id="PTHR46648:SF1">
    <property type="entry name" value="ADENOSINE 5'-MONOPHOSPHORAMIDASE HNT1"/>
    <property type="match status" value="1"/>
</dbReference>
<evidence type="ECO:0000313" key="3">
    <source>
        <dbReference type="EMBL" id="KAL2644171.1"/>
    </source>
</evidence>
<sequence>MGFEVWKELSAGKFHLASGGLCEAFLVDDALYPGWLVLVPRRENATEFFDLSAEDQVALIQEVTLASRAVKKAFGPDKINVAALGNEVAQLHIHVVPRFRTDRAWPRPVWGANPPLNFLHDELPPTIAKLKSAFEDLGEECSFNFDNLVQGNEQPHFHKD</sequence>
<protein>
    <recommendedName>
        <fullName evidence="2">HIT domain-containing protein</fullName>
    </recommendedName>
</protein>
<keyword evidence="4" id="KW-1185">Reference proteome</keyword>
<dbReference type="InterPro" id="IPR001310">
    <property type="entry name" value="Histidine_triad_HIT"/>
</dbReference>
<organism evidence="3 4">
    <name type="scientific">Riccia fluitans</name>
    <dbReference type="NCBI Taxonomy" id="41844"/>
    <lineage>
        <taxon>Eukaryota</taxon>
        <taxon>Viridiplantae</taxon>
        <taxon>Streptophyta</taxon>
        <taxon>Embryophyta</taxon>
        <taxon>Marchantiophyta</taxon>
        <taxon>Marchantiopsida</taxon>
        <taxon>Marchantiidae</taxon>
        <taxon>Marchantiales</taxon>
        <taxon>Ricciaceae</taxon>
        <taxon>Riccia</taxon>
    </lineage>
</organism>
<dbReference type="PANTHER" id="PTHR46648">
    <property type="entry name" value="HIT FAMILY PROTEIN 1"/>
    <property type="match status" value="1"/>
</dbReference>
<dbReference type="InterPro" id="IPR036265">
    <property type="entry name" value="HIT-like_sf"/>
</dbReference>
<comment type="caution">
    <text evidence="3">The sequence shown here is derived from an EMBL/GenBank/DDBJ whole genome shotgun (WGS) entry which is preliminary data.</text>
</comment>
<gene>
    <name evidence="3" type="ORF">R1flu_011758</name>
</gene>
<dbReference type="PIRSF" id="PIRSF000714">
    <property type="entry name" value="HIT"/>
    <property type="match status" value="1"/>
</dbReference>
<dbReference type="InterPro" id="IPR026026">
    <property type="entry name" value="HIT_Hint"/>
</dbReference>
<dbReference type="EMBL" id="JBHFFA010000002">
    <property type="protein sequence ID" value="KAL2644171.1"/>
    <property type="molecule type" value="Genomic_DNA"/>
</dbReference>
<evidence type="ECO:0000313" key="4">
    <source>
        <dbReference type="Proteomes" id="UP001605036"/>
    </source>
</evidence>
<dbReference type="GO" id="GO:0047627">
    <property type="term" value="F:adenylylsulfatase activity"/>
    <property type="evidence" value="ECO:0007669"/>
    <property type="project" value="UniProtKB-ARBA"/>
</dbReference>
<comment type="caution">
    <text evidence="1">Lacks conserved residue(s) required for the propagation of feature annotation.</text>
</comment>
<dbReference type="Gene3D" id="3.30.428.10">
    <property type="entry name" value="HIT-like"/>
    <property type="match status" value="1"/>
</dbReference>